<reference evidence="12 13" key="1">
    <citation type="submission" date="2016-11" db="EMBL/GenBank/DDBJ databases">
        <authorList>
            <person name="Jaros S."/>
            <person name="Januszkiewicz K."/>
            <person name="Wedrychowicz H."/>
        </authorList>
    </citation>
    <scope>NUCLEOTIDE SEQUENCE [LARGE SCALE GENOMIC DNA]</scope>
    <source>
        <strain evidence="12 13">DSM 784</strain>
    </source>
</reference>
<evidence type="ECO:0000256" key="6">
    <source>
        <dbReference type="ARBA" id="ARBA00022692"/>
    </source>
</evidence>
<evidence type="ECO:0000256" key="2">
    <source>
        <dbReference type="ARBA" id="ARBA00006742"/>
    </source>
</evidence>
<dbReference type="STRING" id="1004.SAMN05661012_00224"/>
<keyword evidence="8 11" id="KW-1133">Transmembrane helix</keyword>
<dbReference type="PANTHER" id="PTHR33909">
    <property type="entry name" value="SEC TRANSLOCON ACCESSORY COMPLEX SUBUNIT YAJC"/>
    <property type="match status" value="1"/>
</dbReference>
<sequence length="119" mass="12930">MYTNMLNILLMGAPGGAQGGSGGMVQLLFFGGMILVMWLFMIRPQTKKAKAQKDFISNLREGDKVVTIAGIHGKINKFFPENNTVKIEVSAGTYLTIERSAISMEYTSAQQKAAEAPAK</sequence>
<gene>
    <name evidence="12" type="ORF">SAMN05661012_00224</name>
</gene>
<keyword evidence="7" id="KW-0653">Protein transport</keyword>
<evidence type="ECO:0000313" key="12">
    <source>
        <dbReference type="EMBL" id="SFW14531.1"/>
    </source>
</evidence>
<evidence type="ECO:0000256" key="4">
    <source>
        <dbReference type="ARBA" id="ARBA00022448"/>
    </source>
</evidence>
<dbReference type="PANTHER" id="PTHR33909:SF1">
    <property type="entry name" value="SEC TRANSLOCON ACCESSORY COMPLEX SUBUNIT YAJC"/>
    <property type="match status" value="1"/>
</dbReference>
<evidence type="ECO:0000256" key="1">
    <source>
        <dbReference type="ARBA" id="ARBA00004162"/>
    </source>
</evidence>
<keyword evidence="10 11" id="KW-0472">Membrane</keyword>
<keyword evidence="4" id="KW-0813">Transport</keyword>
<evidence type="ECO:0000256" key="8">
    <source>
        <dbReference type="ARBA" id="ARBA00022989"/>
    </source>
</evidence>
<evidence type="ECO:0000256" key="10">
    <source>
        <dbReference type="ARBA" id="ARBA00023136"/>
    </source>
</evidence>
<evidence type="ECO:0000256" key="11">
    <source>
        <dbReference type="SAM" id="Phobius"/>
    </source>
</evidence>
<dbReference type="OrthoDB" id="9800132at2"/>
<dbReference type="GO" id="GO:0015031">
    <property type="term" value="P:protein transport"/>
    <property type="evidence" value="ECO:0007669"/>
    <property type="project" value="UniProtKB-KW"/>
</dbReference>
<dbReference type="AlphaFoldDB" id="A0A1K1LUK1"/>
<name>A0A1K1LUK1_9BACT</name>
<dbReference type="GO" id="GO:0005886">
    <property type="term" value="C:plasma membrane"/>
    <property type="evidence" value="ECO:0007669"/>
    <property type="project" value="UniProtKB-SubCell"/>
</dbReference>
<proteinExistence type="inferred from homology"/>
<feature type="transmembrane region" description="Helical" evidence="11">
    <location>
        <begin position="20"/>
        <end position="40"/>
    </location>
</feature>
<evidence type="ECO:0000313" key="13">
    <source>
        <dbReference type="Proteomes" id="UP000183788"/>
    </source>
</evidence>
<dbReference type="InterPro" id="IPR003849">
    <property type="entry name" value="Preprotein_translocase_YajC"/>
</dbReference>
<dbReference type="Proteomes" id="UP000183788">
    <property type="component" value="Unassembled WGS sequence"/>
</dbReference>
<protein>
    <recommendedName>
        <fullName evidence="3">Sec translocon accessory complex subunit YajC</fullName>
    </recommendedName>
</protein>
<evidence type="ECO:0000256" key="3">
    <source>
        <dbReference type="ARBA" id="ARBA00014962"/>
    </source>
</evidence>
<keyword evidence="9" id="KW-0811">Translocation</keyword>
<comment type="similarity">
    <text evidence="2">Belongs to the YajC family.</text>
</comment>
<keyword evidence="6 11" id="KW-0812">Transmembrane</keyword>
<keyword evidence="5" id="KW-1003">Cell membrane</keyword>
<evidence type="ECO:0000256" key="5">
    <source>
        <dbReference type="ARBA" id="ARBA00022475"/>
    </source>
</evidence>
<accession>A0A1K1LUK1</accession>
<organism evidence="12 13">
    <name type="scientific">Chitinophaga sancti</name>
    <dbReference type="NCBI Taxonomy" id="1004"/>
    <lineage>
        <taxon>Bacteria</taxon>
        <taxon>Pseudomonadati</taxon>
        <taxon>Bacteroidota</taxon>
        <taxon>Chitinophagia</taxon>
        <taxon>Chitinophagales</taxon>
        <taxon>Chitinophagaceae</taxon>
        <taxon>Chitinophaga</taxon>
    </lineage>
</organism>
<evidence type="ECO:0000256" key="9">
    <source>
        <dbReference type="ARBA" id="ARBA00023010"/>
    </source>
</evidence>
<comment type="subcellular location">
    <subcellularLocation>
        <location evidence="1">Cell membrane</location>
        <topology evidence="1">Single-pass membrane protein</topology>
    </subcellularLocation>
</comment>
<dbReference type="EMBL" id="FPIZ01000001">
    <property type="protein sequence ID" value="SFW14531.1"/>
    <property type="molecule type" value="Genomic_DNA"/>
</dbReference>
<dbReference type="PRINTS" id="PR01853">
    <property type="entry name" value="YAJCTRNLCASE"/>
</dbReference>
<evidence type="ECO:0000256" key="7">
    <source>
        <dbReference type="ARBA" id="ARBA00022927"/>
    </source>
</evidence>
<dbReference type="SMART" id="SM01323">
    <property type="entry name" value="YajC"/>
    <property type="match status" value="1"/>
</dbReference>
<dbReference type="NCBIfam" id="TIGR00739">
    <property type="entry name" value="yajC"/>
    <property type="match status" value="1"/>
</dbReference>
<dbReference type="Pfam" id="PF02699">
    <property type="entry name" value="YajC"/>
    <property type="match status" value="1"/>
</dbReference>